<evidence type="ECO:0000259" key="2">
    <source>
        <dbReference type="Pfam" id="PF07969"/>
    </source>
</evidence>
<accession>A0A512MDT6</accession>
<dbReference type="GO" id="GO:0005829">
    <property type="term" value="C:cytosol"/>
    <property type="evidence" value="ECO:0007669"/>
    <property type="project" value="TreeGrafter"/>
</dbReference>
<name>A0A512MDT6_9BACT</name>
<feature type="signal peptide" evidence="1">
    <location>
        <begin position="1"/>
        <end position="20"/>
    </location>
</feature>
<evidence type="ECO:0000313" key="4">
    <source>
        <dbReference type="Proteomes" id="UP000321577"/>
    </source>
</evidence>
<dbReference type="EMBL" id="BKAG01000038">
    <property type="protein sequence ID" value="GEP44899.1"/>
    <property type="molecule type" value="Genomic_DNA"/>
</dbReference>
<dbReference type="CDD" id="cd01297">
    <property type="entry name" value="D-aminoacylase"/>
    <property type="match status" value="1"/>
</dbReference>
<gene>
    <name evidence="3" type="ORF">BGE01nite_41900</name>
</gene>
<dbReference type="InterPro" id="IPR032466">
    <property type="entry name" value="Metal_Hydrolase"/>
</dbReference>
<dbReference type="OrthoDB" id="9765462at2"/>
<dbReference type="Gene3D" id="3.30.1490.130">
    <property type="entry name" value="D-aminoacylase. Domain 3"/>
    <property type="match status" value="1"/>
</dbReference>
<proteinExistence type="predicted"/>
<dbReference type="InterPro" id="IPR023100">
    <property type="entry name" value="D-aminoacylase_insert_dom_sf"/>
</dbReference>
<dbReference type="SUPFAM" id="SSF51556">
    <property type="entry name" value="Metallo-dependent hydrolases"/>
    <property type="match status" value="1"/>
</dbReference>
<dbReference type="Proteomes" id="UP000321577">
    <property type="component" value="Unassembled WGS sequence"/>
</dbReference>
<dbReference type="InterPro" id="IPR050378">
    <property type="entry name" value="Metallo-dep_Hydrolases_sf"/>
</dbReference>
<dbReference type="AlphaFoldDB" id="A0A512MDT6"/>
<dbReference type="InterPro" id="IPR013108">
    <property type="entry name" value="Amidohydro_3"/>
</dbReference>
<dbReference type="RefSeq" id="WP_146853289.1">
    <property type="nucleotide sequence ID" value="NZ_BKAG01000038.1"/>
</dbReference>
<sequence length="521" mass="56102">MRLLTLLFSAALLPMSMTWAADLDVLITNGRIVDGTGAEAKAGSVGIKDGRVVAVGEVKGDATTTIDAKGQVVAPGFIDVHTHSEKISDVPAAENFLRMGVTTIITGNCGMSRTNVAEFFDEINKAGMTLNVATLIGHGSVREEGMGGKFIRAPSEAQLAKMKGIVEQAMKDGAVGMSTGLIYVPGSFAKTEEIIELAKVVAQHDGVYASHIRHETVKIFDALDEFTRVAREAKVRAELSHIKLSGPTAWGKTGEVLSYLDKARAEGLKITHDLYGYTASSTGLRQTIPDSALEGTRDDYAARLADPKKKAKIIEGMLEILHRSGRKDYSYAVVARFVTDPSLNGLTIPEAAKKVRGSDSLEDQIELLLDIEKRGGGSGVFHGMNEDDLTEFLKHPLTMIASDGGPRKLGEDVPHPRSYGNNARILGRYVREKKVIGLEEAVRRMTSLPAETFRLKGRGVLKVGASADVVIFDPDKIADPSTFNDPHHYSEGFSEVLVNGVPVIREGKLTEARPGGALRKS</sequence>
<feature type="chain" id="PRO_5022209790" evidence="1">
    <location>
        <begin position="21"/>
        <end position="521"/>
    </location>
</feature>
<dbReference type="GO" id="GO:0016812">
    <property type="term" value="F:hydrolase activity, acting on carbon-nitrogen (but not peptide) bonds, in cyclic amides"/>
    <property type="evidence" value="ECO:0007669"/>
    <property type="project" value="TreeGrafter"/>
</dbReference>
<evidence type="ECO:0000256" key="1">
    <source>
        <dbReference type="SAM" id="SignalP"/>
    </source>
</evidence>
<feature type="domain" description="Amidohydrolase 3" evidence="2">
    <location>
        <begin position="65"/>
        <end position="503"/>
    </location>
</feature>
<organism evidence="3 4">
    <name type="scientific">Brevifollis gellanilyticus</name>
    <dbReference type="NCBI Taxonomy" id="748831"/>
    <lineage>
        <taxon>Bacteria</taxon>
        <taxon>Pseudomonadati</taxon>
        <taxon>Verrucomicrobiota</taxon>
        <taxon>Verrucomicrobiia</taxon>
        <taxon>Verrucomicrobiales</taxon>
        <taxon>Verrucomicrobiaceae</taxon>
    </lineage>
</organism>
<dbReference type="PANTHER" id="PTHR11647:SF1">
    <property type="entry name" value="COLLAPSIN RESPONSE MEDIATOR PROTEIN"/>
    <property type="match status" value="1"/>
</dbReference>
<comment type="caution">
    <text evidence="3">The sequence shown here is derived from an EMBL/GenBank/DDBJ whole genome shotgun (WGS) entry which is preliminary data.</text>
</comment>
<dbReference type="InterPro" id="IPR011059">
    <property type="entry name" value="Metal-dep_hydrolase_composite"/>
</dbReference>
<dbReference type="Gene3D" id="3.20.20.140">
    <property type="entry name" value="Metal-dependent hydrolases"/>
    <property type="match status" value="1"/>
</dbReference>
<reference evidence="3 4" key="1">
    <citation type="submission" date="2019-07" db="EMBL/GenBank/DDBJ databases">
        <title>Whole genome shotgun sequence of Brevifollis gellanilyticus NBRC 108608.</title>
        <authorList>
            <person name="Hosoyama A."/>
            <person name="Uohara A."/>
            <person name="Ohji S."/>
            <person name="Ichikawa N."/>
        </authorList>
    </citation>
    <scope>NUCLEOTIDE SEQUENCE [LARGE SCALE GENOMIC DNA]</scope>
    <source>
        <strain evidence="3 4">NBRC 108608</strain>
    </source>
</reference>
<dbReference type="GO" id="GO:0016811">
    <property type="term" value="F:hydrolase activity, acting on carbon-nitrogen (but not peptide) bonds, in linear amides"/>
    <property type="evidence" value="ECO:0007669"/>
    <property type="project" value="InterPro"/>
</dbReference>
<dbReference type="SUPFAM" id="SSF51338">
    <property type="entry name" value="Composite domain of metallo-dependent hydrolases"/>
    <property type="match status" value="1"/>
</dbReference>
<evidence type="ECO:0000313" key="3">
    <source>
        <dbReference type="EMBL" id="GEP44899.1"/>
    </source>
</evidence>
<keyword evidence="1" id="KW-0732">Signal</keyword>
<keyword evidence="4" id="KW-1185">Reference proteome</keyword>
<dbReference type="Pfam" id="PF07969">
    <property type="entry name" value="Amidohydro_3"/>
    <property type="match status" value="1"/>
</dbReference>
<dbReference type="Gene3D" id="2.30.40.10">
    <property type="entry name" value="Urease, subunit C, domain 1"/>
    <property type="match status" value="1"/>
</dbReference>
<dbReference type="PANTHER" id="PTHR11647">
    <property type="entry name" value="HYDRANTOINASE/DIHYDROPYRIMIDINASE FAMILY MEMBER"/>
    <property type="match status" value="1"/>
</dbReference>
<protein>
    <submittedName>
        <fullName evidence="3">N-acyl-D-amino-acid deacylase</fullName>
    </submittedName>
</protein>